<dbReference type="AlphaFoldDB" id="A0A931CM24"/>
<accession>A0A931CM24</accession>
<proteinExistence type="predicted"/>
<dbReference type="Pfam" id="PF20242">
    <property type="entry name" value="Emfourin"/>
    <property type="match status" value="1"/>
</dbReference>
<gene>
    <name evidence="1" type="ORF">IV500_00620</name>
</gene>
<reference evidence="1 2" key="1">
    <citation type="submission" date="2020-11" db="EMBL/GenBank/DDBJ databases">
        <title>Arthrobacter antarcticus sp. nov., isolated from Antarctic Soil.</title>
        <authorList>
            <person name="Li J."/>
        </authorList>
    </citation>
    <scope>NUCLEOTIDE SEQUENCE [LARGE SCALE GENOMIC DNA]</scope>
    <source>
        <strain evidence="1 2">Z1-20</strain>
    </source>
</reference>
<evidence type="ECO:0000313" key="2">
    <source>
        <dbReference type="Proteomes" id="UP000655366"/>
    </source>
</evidence>
<name>A0A931CM24_9MICC</name>
<organism evidence="1 2">
    <name type="scientific">Arthrobacter terrae</name>
    <dbReference type="NCBI Taxonomy" id="2935737"/>
    <lineage>
        <taxon>Bacteria</taxon>
        <taxon>Bacillati</taxon>
        <taxon>Actinomycetota</taxon>
        <taxon>Actinomycetes</taxon>
        <taxon>Micrococcales</taxon>
        <taxon>Micrococcaceae</taxon>
        <taxon>Arthrobacter</taxon>
    </lineage>
</organism>
<sequence>MKLTVRRGGGIAGIVARTELDANVLPPPDAAVFTAEINRARMRELPDPPATSGRPDAQLYEISLEETGLLFSRHYTDDSLPEDVRTLLAWVDGRPERIESIEQ</sequence>
<comment type="caution">
    <text evidence="1">The sequence shown here is derived from an EMBL/GenBank/DDBJ whole genome shotgun (WGS) entry which is preliminary data.</text>
</comment>
<dbReference type="Proteomes" id="UP000655366">
    <property type="component" value="Unassembled WGS sequence"/>
</dbReference>
<evidence type="ECO:0000313" key="1">
    <source>
        <dbReference type="EMBL" id="MBG0737944.1"/>
    </source>
</evidence>
<dbReference type="InterPro" id="IPR049457">
    <property type="entry name" value="Emfourin"/>
</dbReference>
<protein>
    <submittedName>
        <fullName evidence="1">Uncharacterized protein</fullName>
    </submittedName>
</protein>
<dbReference type="EMBL" id="JADNYM010000001">
    <property type="protein sequence ID" value="MBG0737944.1"/>
    <property type="molecule type" value="Genomic_DNA"/>
</dbReference>
<keyword evidence="2" id="KW-1185">Reference proteome</keyword>
<dbReference type="RefSeq" id="WP_196394890.1">
    <property type="nucleotide sequence ID" value="NZ_JADNYM010000001.1"/>
</dbReference>